<gene>
    <name evidence="1" type="ORF">PV07_00196</name>
</gene>
<keyword evidence="2" id="KW-1185">Reference proteome</keyword>
<dbReference type="EMBL" id="KN847040">
    <property type="protein sequence ID" value="KIW33339.1"/>
    <property type="molecule type" value="Genomic_DNA"/>
</dbReference>
<accession>A0A0D2DC87</accession>
<organism evidence="1 2">
    <name type="scientific">Cladophialophora immunda</name>
    <dbReference type="NCBI Taxonomy" id="569365"/>
    <lineage>
        <taxon>Eukaryota</taxon>
        <taxon>Fungi</taxon>
        <taxon>Dikarya</taxon>
        <taxon>Ascomycota</taxon>
        <taxon>Pezizomycotina</taxon>
        <taxon>Eurotiomycetes</taxon>
        <taxon>Chaetothyriomycetidae</taxon>
        <taxon>Chaetothyriales</taxon>
        <taxon>Herpotrichiellaceae</taxon>
        <taxon>Cladophialophora</taxon>
    </lineage>
</organism>
<name>A0A0D2DC87_9EURO</name>
<evidence type="ECO:0000313" key="2">
    <source>
        <dbReference type="Proteomes" id="UP000054466"/>
    </source>
</evidence>
<dbReference type="GeneID" id="27339390"/>
<evidence type="ECO:0000313" key="1">
    <source>
        <dbReference type="EMBL" id="KIW33339.1"/>
    </source>
</evidence>
<dbReference type="VEuPathDB" id="FungiDB:PV07_00196"/>
<proteinExistence type="predicted"/>
<dbReference type="Proteomes" id="UP000054466">
    <property type="component" value="Unassembled WGS sequence"/>
</dbReference>
<dbReference type="AlphaFoldDB" id="A0A0D2DC87"/>
<protein>
    <submittedName>
        <fullName evidence="1">Uncharacterized protein</fullName>
    </submittedName>
</protein>
<sequence length="96" mass="11277">MGSARRPILYTSSFPSSRFPKKFACDRDNIIFMSFKLEAISQRKLIQERMRVDPRLDRILAYESVFQRILTTASELEYDNTAYCCCIVRRTEPEKG</sequence>
<dbReference type="RefSeq" id="XP_016253555.1">
    <property type="nucleotide sequence ID" value="XM_016386627.1"/>
</dbReference>
<reference evidence="1 2" key="1">
    <citation type="submission" date="2015-01" db="EMBL/GenBank/DDBJ databases">
        <title>The Genome Sequence of Cladophialophora immunda CBS83496.</title>
        <authorList>
            <consortium name="The Broad Institute Genomics Platform"/>
            <person name="Cuomo C."/>
            <person name="de Hoog S."/>
            <person name="Gorbushina A."/>
            <person name="Stielow B."/>
            <person name="Teixiera M."/>
            <person name="Abouelleil A."/>
            <person name="Chapman S.B."/>
            <person name="Priest M."/>
            <person name="Young S.K."/>
            <person name="Wortman J."/>
            <person name="Nusbaum C."/>
            <person name="Birren B."/>
        </authorList>
    </citation>
    <scope>NUCLEOTIDE SEQUENCE [LARGE SCALE GENOMIC DNA]</scope>
    <source>
        <strain evidence="1 2">CBS 83496</strain>
    </source>
</reference>
<dbReference type="HOGENOM" id="CLU_2359526_0_0_1"/>